<proteinExistence type="predicted"/>
<dbReference type="RefSeq" id="WP_077867125.1">
    <property type="nucleotide sequence ID" value="NZ_LZYZ01000009.1"/>
</dbReference>
<name>A0A1S8MRG1_CLOSA</name>
<evidence type="ECO:0000256" key="1">
    <source>
        <dbReference type="SAM" id="MobiDB-lite"/>
    </source>
</evidence>
<keyword evidence="2" id="KW-0812">Transmembrane</keyword>
<dbReference type="STRING" id="169679.CSACC_10950"/>
<accession>A0A1S8MRG1</accession>
<evidence type="ECO:0000259" key="3">
    <source>
        <dbReference type="Pfam" id="PF14242"/>
    </source>
</evidence>
<dbReference type="Gene3D" id="1.10.8.10">
    <property type="entry name" value="DNA helicase RuvA subunit, C-terminal domain"/>
    <property type="match status" value="1"/>
</dbReference>
<keyword evidence="2" id="KW-0472">Membrane</keyword>
<protein>
    <recommendedName>
        <fullName evidence="3">DUF4342 domain-containing protein</fullName>
    </recommendedName>
</protein>
<dbReference type="EMBL" id="LZYZ01000009">
    <property type="protein sequence ID" value="OOM06707.1"/>
    <property type="molecule type" value="Genomic_DNA"/>
</dbReference>
<feature type="region of interest" description="Disordered" evidence="1">
    <location>
        <begin position="171"/>
        <end position="190"/>
    </location>
</feature>
<reference evidence="4 5" key="1">
    <citation type="submission" date="2016-05" db="EMBL/GenBank/DDBJ databases">
        <title>Microbial solvent formation.</title>
        <authorList>
            <person name="Poehlein A."/>
            <person name="Montoya Solano J.D."/>
            <person name="Flitsch S."/>
            <person name="Krabben P."/>
            <person name="Duerre P."/>
            <person name="Daniel R."/>
        </authorList>
    </citation>
    <scope>NUCLEOTIDE SEQUENCE [LARGE SCALE GENOMIC DNA]</scope>
    <source>
        <strain evidence="4 5">L1-8</strain>
    </source>
</reference>
<dbReference type="Proteomes" id="UP000191154">
    <property type="component" value="Unassembled WGS sequence"/>
</dbReference>
<gene>
    <name evidence="4" type="ORF">CLOSAC_41350</name>
</gene>
<evidence type="ECO:0000313" key="5">
    <source>
        <dbReference type="Proteomes" id="UP000191154"/>
    </source>
</evidence>
<feature type="transmembrane region" description="Helical" evidence="2">
    <location>
        <begin position="101"/>
        <end position="125"/>
    </location>
</feature>
<dbReference type="AlphaFoldDB" id="A0A1S8MRG1"/>
<dbReference type="SUPFAM" id="SSF46934">
    <property type="entry name" value="UBA-like"/>
    <property type="match status" value="1"/>
</dbReference>
<dbReference type="InterPro" id="IPR009060">
    <property type="entry name" value="UBA-like_sf"/>
</dbReference>
<feature type="domain" description="DUF4342" evidence="3">
    <location>
        <begin position="58"/>
        <end position="134"/>
    </location>
</feature>
<sequence>MEDITLEKVDIVRERTGVGYEKAKEALEMCQGNVLDALVYIEQHEDINKDKKYYSQDEENEVEMSVDKLKTFLKELIEKGNITRIKIKKDDMELADIPVNAGVAAGVIAIIIPQILAAAFIVAVATKITIEITKEDGSTEVINKYVSKVANDVKNKASDFADKVKNKVNEVKYENKSNNENTNKKSCKGGDAVYSYTVKFDDDNEEK</sequence>
<evidence type="ECO:0000313" key="4">
    <source>
        <dbReference type="EMBL" id="OOM06707.1"/>
    </source>
</evidence>
<dbReference type="InterPro" id="IPR025642">
    <property type="entry name" value="DUF4342"/>
</dbReference>
<keyword evidence="2" id="KW-1133">Transmembrane helix</keyword>
<comment type="caution">
    <text evidence="4">The sequence shown here is derived from an EMBL/GenBank/DDBJ whole genome shotgun (WGS) entry which is preliminary data.</text>
</comment>
<dbReference type="CDD" id="cd14360">
    <property type="entry name" value="UBA_NAC_like_bac"/>
    <property type="match status" value="1"/>
</dbReference>
<organism evidence="4 5">
    <name type="scientific">Clostridium saccharobutylicum</name>
    <dbReference type="NCBI Taxonomy" id="169679"/>
    <lineage>
        <taxon>Bacteria</taxon>
        <taxon>Bacillati</taxon>
        <taxon>Bacillota</taxon>
        <taxon>Clostridia</taxon>
        <taxon>Eubacteriales</taxon>
        <taxon>Clostridiaceae</taxon>
        <taxon>Clostridium</taxon>
    </lineage>
</organism>
<evidence type="ECO:0000256" key="2">
    <source>
        <dbReference type="SAM" id="Phobius"/>
    </source>
</evidence>
<dbReference type="Pfam" id="PF14242">
    <property type="entry name" value="DUF4342"/>
    <property type="match status" value="1"/>
</dbReference>